<sequence>MLNNEMYSMCLLLKFLFLFLLTFKLVTNTDIQTINNKTTNLSCYTCIEPLVGYTDYTDSCRFFNTASLAASSYIHECSSENGYVGEYECRKLVISFRSVETFLRRDCAPKGLCSWKDKTQSMINTPVSDCVYTNDEEEKLECIYCCNTPLCNRIISNYISIQLICWLLFIHWWIRCNYW</sequence>
<evidence type="ECO:0000256" key="1">
    <source>
        <dbReference type="SAM" id="Phobius"/>
    </source>
</evidence>
<feature type="chain" id="PRO_5032468255" evidence="2">
    <location>
        <begin position="29"/>
        <end position="179"/>
    </location>
</feature>
<keyword evidence="2" id="KW-0732">Signal</keyword>
<reference evidence="3" key="1">
    <citation type="submission" date="2021-02" db="EMBL/GenBank/DDBJ databases">
        <authorList>
            <person name="Nowell W R."/>
        </authorList>
    </citation>
    <scope>NUCLEOTIDE SEQUENCE</scope>
</reference>
<evidence type="ECO:0000313" key="4">
    <source>
        <dbReference type="Proteomes" id="UP000663874"/>
    </source>
</evidence>
<protein>
    <submittedName>
        <fullName evidence="3">Uncharacterized protein</fullName>
    </submittedName>
</protein>
<name>A0A819HNN8_9BILA</name>
<accession>A0A819HNN8</accession>
<proteinExistence type="predicted"/>
<organism evidence="3 4">
    <name type="scientific">Rotaria sordida</name>
    <dbReference type="NCBI Taxonomy" id="392033"/>
    <lineage>
        <taxon>Eukaryota</taxon>
        <taxon>Metazoa</taxon>
        <taxon>Spiralia</taxon>
        <taxon>Gnathifera</taxon>
        <taxon>Rotifera</taxon>
        <taxon>Eurotatoria</taxon>
        <taxon>Bdelloidea</taxon>
        <taxon>Philodinida</taxon>
        <taxon>Philodinidae</taxon>
        <taxon>Rotaria</taxon>
    </lineage>
</organism>
<dbReference type="Proteomes" id="UP000663874">
    <property type="component" value="Unassembled WGS sequence"/>
</dbReference>
<feature type="transmembrane region" description="Helical" evidence="1">
    <location>
        <begin position="155"/>
        <end position="174"/>
    </location>
</feature>
<gene>
    <name evidence="3" type="ORF">FNK824_LOCUS20580</name>
</gene>
<evidence type="ECO:0000313" key="3">
    <source>
        <dbReference type="EMBL" id="CAF3901153.1"/>
    </source>
</evidence>
<dbReference type="AlphaFoldDB" id="A0A819HNN8"/>
<keyword evidence="1" id="KW-0472">Membrane</keyword>
<feature type="signal peptide" evidence="2">
    <location>
        <begin position="1"/>
        <end position="28"/>
    </location>
</feature>
<keyword evidence="1" id="KW-0812">Transmembrane</keyword>
<keyword evidence="1" id="KW-1133">Transmembrane helix</keyword>
<comment type="caution">
    <text evidence="3">The sequence shown here is derived from an EMBL/GenBank/DDBJ whole genome shotgun (WGS) entry which is preliminary data.</text>
</comment>
<evidence type="ECO:0000256" key="2">
    <source>
        <dbReference type="SAM" id="SignalP"/>
    </source>
</evidence>
<dbReference type="EMBL" id="CAJOBE010003799">
    <property type="protein sequence ID" value="CAF3901153.1"/>
    <property type="molecule type" value="Genomic_DNA"/>
</dbReference>